<dbReference type="SMART" id="SM00879">
    <property type="entry name" value="Brix"/>
    <property type="match status" value="1"/>
</dbReference>
<evidence type="ECO:0000256" key="1">
    <source>
        <dbReference type="ARBA" id="ARBA00004604"/>
    </source>
</evidence>
<dbReference type="PROSITE" id="PS50833">
    <property type="entry name" value="BRIX"/>
    <property type="match status" value="1"/>
</dbReference>
<dbReference type="InterPro" id="IPR039770">
    <property type="entry name" value="Rpf2"/>
</dbReference>
<protein>
    <recommendedName>
        <fullName evidence="3 6">Ribosome production factor 2 homolog</fullName>
    </recommendedName>
    <alternativeName>
        <fullName evidence="5 6">Ribosome biogenesis protein RPF2 homolog</fullName>
    </alternativeName>
</protein>
<dbReference type="Pfam" id="PF04427">
    <property type="entry name" value="Brix"/>
    <property type="match status" value="1"/>
</dbReference>
<evidence type="ECO:0000256" key="2">
    <source>
        <dbReference type="ARBA" id="ARBA00010782"/>
    </source>
</evidence>
<evidence type="ECO:0000256" key="7">
    <source>
        <dbReference type="SAM" id="MobiDB-lite"/>
    </source>
</evidence>
<keyword evidence="4 6" id="KW-0539">Nucleus</keyword>
<dbReference type="PANTHER" id="PTHR12728">
    <property type="entry name" value="BRIX DOMAIN CONTAINING PROTEIN"/>
    <property type="match status" value="1"/>
</dbReference>
<dbReference type="AlphaFoldDB" id="A0A5K3FXM1"/>
<feature type="domain" description="Brix" evidence="8">
    <location>
        <begin position="34"/>
        <end position="262"/>
    </location>
</feature>
<evidence type="ECO:0000256" key="3">
    <source>
        <dbReference type="ARBA" id="ARBA00020387"/>
    </source>
</evidence>
<reference evidence="9" key="1">
    <citation type="submission" date="2019-11" db="UniProtKB">
        <authorList>
            <consortium name="WormBaseParasite"/>
        </authorList>
    </citation>
    <scope>IDENTIFICATION</scope>
</reference>
<dbReference type="GO" id="GO:0000463">
    <property type="term" value="P:maturation of LSU-rRNA from tricistronic rRNA transcript (SSU-rRNA, 5.8S rRNA, LSU-rRNA)"/>
    <property type="evidence" value="ECO:0007669"/>
    <property type="project" value="TreeGrafter"/>
</dbReference>
<dbReference type="WBParaSite" id="MCU_012666-RA">
    <property type="protein sequence ID" value="MCU_012666-RA"/>
    <property type="gene ID" value="MCU_012666"/>
</dbReference>
<dbReference type="InterPro" id="IPR007109">
    <property type="entry name" value="Brix"/>
</dbReference>
<feature type="region of interest" description="Disordered" evidence="7">
    <location>
        <begin position="317"/>
        <end position="355"/>
    </location>
</feature>
<evidence type="ECO:0000313" key="9">
    <source>
        <dbReference type="WBParaSite" id="MCU_012666-RA"/>
    </source>
</evidence>
<evidence type="ECO:0000256" key="6">
    <source>
        <dbReference type="RuleBase" id="RU367086"/>
    </source>
</evidence>
<comment type="similarity">
    <text evidence="2 6">Belongs to the RPF2 family.</text>
</comment>
<organism evidence="9">
    <name type="scientific">Mesocestoides corti</name>
    <name type="common">Flatworm</name>
    <dbReference type="NCBI Taxonomy" id="53468"/>
    <lineage>
        <taxon>Eukaryota</taxon>
        <taxon>Metazoa</taxon>
        <taxon>Spiralia</taxon>
        <taxon>Lophotrochozoa</taxon>
        <taxon>Platyhelminthes</taxon>
        <taxon>Cestoda</taxon>
        <taxon>Eucestoda</taxon>
        <taxon>Cyclophyllidea</taxon>
        <taxon>Mesocestoididae</taxon>
        <taxon>Mesocestoides</taxon>
    </lineage>
</organism>
<evidence type="ECO:0000259" key="8">
    <source>
        <dbReference type="PROSITE" id="PS50833"/>
    </source>
</evidence>
<proteinExistence type="inferred from homology"/>
<evidence type="ECO:0000256" key="4">
    <source>
        <dbReference type="ARBA" id="ARBA00023242"/>
    </source>
</evidence>
<dbReference type="PANTHER" id="PTHR12728:SF0">
    <property type="entry name" value="RIBOSOME PRODUCTION FACTOR 2 HOMOLOG"/>
    <property type="match status" value="1"/>
</dbReference>
<sequence>MTSATLDRQISKPKTQRGRRFLSKREPQIFENDKQTLIIKGAHTSEIVNAFMTDVGLLKKPLANKLKWKNRVLPFEDASFIERMCEKQDCSLFVFGMHSKKRPHNIVIGRLHDHEMLDMIELGIERYASIRSTDTKLSLGAKPLLIFSGEAFEESEESRHLKSLLIDLFRGPKVTKVNSAGVEHVIHFIMPSEGRLIMRVHAVELRPFQSGPEQEKASVDGENAQISEPLKTPWGPYVQLELRNAAPEADFVIRRCKLPSEDKWKRACRVPSQLRPKTDKSSKNRSLDVFGSKVAQVHVQREHALDELRPAASMRTALTGNVKRGFERQQQPTKKRKLADGAPKAKRQRLDKDNE</sequence>
<dbReference type="GO" id="GO:0019843">
    <property type="term" value="F:rRNA binding"/>
    <property type="evidence" value="ECO:0007669"/>
    <property type="project" value="UniProtKB-UniRule"/>
</dbReference>
<comment type="subcellular location">
    <subcellularLocation>
        <location evidence="1 6">Nucleus</location>
        <location evidence="1 6">Nucleolus</location>
    </subcellularLocation>
</comment>
<evidence type="ECO:0000256" key="5">
    <source>
        <dbReference type="ARBA" id="ARBA00030889"/>
    </source>
</evidence>
<accession>A0A5K3FXM1</accession>
<dbReference type="GO" id="GO:0000027">
    <property type="term" value="P:ribosomal large subunit assembly"/>
    <property type="evidence" value="ECO:0007669"/>
    <property type="project" value="InterPro"/>
</dbReference>
<name>A0A5K3FXM1_MESCO</name>
<dbReference type="GO" id="GO:0005730">
    <property type="term" value="C:nucleolus"/>
    <property type="evidence" value="ECO:0007669"/>
    <property type="project" value="UniProtKB-SubCell"/>
</dbReference>